<dbReference type="SUPFAM" id="SSF47336">
    <property type="entry name" value="ACP-like"/>
    <property type="match status" value="1"/>
</dbReference>
<evidence type="ECO:0000259" key="1">
    <source>
        <dbReference type="PROSITE" id="PS50075"/>
    </source>
</evidence>
<keyword evidence="3" id="KW-1185">Reference proteome</keyword>
<proteinExistence type="predicted"/>
<dbReference type="Proteomes" id="UP000237752">
    <property type="component" value="Unassembled WGS sequence"/>
</dbReference>
<dbReference type="Gene3D" id="1.10.1200.10">
    <property type="entry name" value="ACP-like"/>
    <property type="match status" value="1"/>
</dbReference>
<accession>A0A2T0ZW16</accession>
<evidence type="ECO:0000313" key="3">
    <source>
        <dbReference type="Proteomes" id="UP000237752"/>
    </source>
</evidence>
<evidence type="ECO:0000313" key="2">
    <source>
        <dbReference type="EMBL" id="PRZ40447.1"/>
    </source>
</evidence>
<organism evidence="2 3">
    <name type="scientific">Antricoccus suffuscus</name>
    <dbReference type="NCBI Taxonomy" id="1629062"/>
    <lineage>
        <taxon>Bacteria</taxon>
        <taxon>Bacillati</taxon>
        <taxon>Actinomycetota</taxon>
        <taxon>Actinomycetes</taxon>
        <taxon>Geodermatophilales</taxon>
        <taxon>Antricoccaceae</taxon>
        <taxon>Antricoccus</taxon>
    </lineage>
</organism>
<sequence>MSAITADQVKSDVAEYLQLDPSRLSQYALLTEDLGVDSLTAIEMSIQLEGRYDIDISDEELADVSTYGDLEKLVLSKTGEK</sequence>
<dbReference type="PROSITE" id="PS50075">
    <property type="entry name" value="CARRIER"/>
    <property type="match status" value="1"/>
</dbReference>
<dbReference type="Pfam" id="PF00550">
    <property type="entry name" value="PP-binding"/>
    <property type="match status" value="1"/>
</dbReference>
<dbReference type="RefSeq" id="WP_106350317.1">
    <property type="nucleotide sequence ID" value="NZ_PVUE01000017.1"/>
</dbReference>
<feature type="domain" description="Carrier" evidence="1">
    <location>
        <begin position="3"/>
        <end position="78"/>
    </location>
</feature>
<dbReference type="InterPro" id="IPR009081">
    <property type="entry name" value="PP-bd_ACP"/>
</dbReference>
<comment type="caution">
    <text evidence="2">The sequence shown here is derived from an EMBL/GenBank/DDBJ whole genome shotgun (WGS) entry which is preliminary data.</text>
</comment>
<name>A0A2T0ZW16_9ACTN</name>
<reference evidence="2 3" key="1">
    <citation type="submission" date="2018-03" db="EMBL/GenBank/DDBJ databases">
        <title>Genomic Encyclopedia of Archaeal and Bacterial Type Strains, Phase II (KMG-II): from individual species to whole genera.</title>
        <authorList>
            <person name="Goeker M."/>
        </authorList>
    </citation>
    <scope>NUCLEOTIDE SEQUENCE [LARGE SCALE GENOMIC DNA]</scope>
    <source>
        <strain evidence="2 3">DSM 100065</strain>
    </source>
</reference>
<dbReference type="OrthoDB" id="4742015at2"/>
<dbReference type="EMBL" id="PVUE01000017">
    <property type="protein sequence ID" value="PRZ40447.1"/>
    <property type="molecule type" value="Genomic_DNA"/>
</dbReference>
<dbReference type="AlphaFoldDB" id="A0A2T0ZW16"/>
<protein>
    <submittedName>
        <fullName evidence="2">Acyl carrier protein</fullName>
    </submittedName>
</protein>
<dbReference type="InterPro" id="IPR036736">
    <property type="entry name" value="ACP-like_sf"/>
</dbReference>
<gene>
    <name evidence="2" type="ORF">CLV47_11784</name>
</gene>